<keyword evidence="9" id="KW-1185">Reference proteome</keyword>
<feature type="chain" id="PRO_5016044465" evidence="7">
    <location>
        <begin position="28"/>
        <end position="276"/>
    </location>
</feature>
<feature type="binding site" evidence="6">
    <location>
        <position position="192"/>
    </location>
    <ligand>
        <name>molybdate</name>
        <dbReference type="ChEBI" id="CHEBI:36264"/>
    </ligand>
</feature>
<dbReference type="Pfam" id="PF13531">
    <property type="entry name" value="SBP_bac_11"/>
    <property type="match status" value="1"/>
</dbReference>
<dbReference type="GO" id="GO:0046872">
    <property type="term" value="F:metal ion binding"/>
    <property type="evidence" value="ECO:0007669"/>
    <property type="project" value="UniProtKB-KW"/>
</dbReference>
<dbReference type="PANTHER" id="PTHR30632">
    <property type="entry name" value="MOLYBDATE-BINDING PERIPLASMIC PROTEIN"/>
    <property type="match status" value="1"/>
</dbReference>
<evidence type="ECO:0000256" key="3">
    <source>
        <dbReference type="ARBA" id="ARBA00022723"/>
    </source>
</evidence>
<evidence type="ECO:0000256" key="6">
    <source>
        <dbReference type="PIRSR" id="PIRSR004846-1"/>
    </source>
</evidence>
<keyword evidence="2 6" id="KW-0500">Molybdenum</keyword>
<name>A0A2V2LJM8_9RHOB</name>
<comment type="subunit">
    <text evidence="5">The complex is composed of two ATP-binding proteins (ModC), two transmembrane proteins (ModB) and a solute-binding protein (ModA).</text>
</comment>
<gene>
    <name evidence="8" type="primary">modA</name>
    <name evidence="8" type="ORF">DKT77_11295</name>
</gene>
<dbReference type="Gene3D" id="3.40.190.10">
    <property type="entry name" value="Periplasmic binding protein-like II"/>
    <property type="match status" value="2"/>
</dbReference>
<dbReference type="Proteomes" id="UP000245680">
    <property type="component" value="Unassembled WGS sequence"/>
</dbReference>
<feature type="binding site" evidence="6">
    <location>
        <position position="210"/>
    </location>
    <ligand>
        <name>molybdate</name>
        <dbReference type="ChEBI" id="CHEBI:36264"/>
    </ligand>
</feature>
<evidence type="ECO:0000313" key="9">
    <source>
        <dbReference type="Proteomes" id="UP000245680"/>
    </source>
</evidence>
<dbReference type="PIRSF" id="PIRSF004846">
    <property type="entry name" value="ModA"/>
    <property type="match status" value="1"/>
</dbReference>
<evidence type="ECO:0000256" key="1">
    <source>
        <dbReference type="ARBA" id="ARBA00009175"/>
    </source>
</evidence>
<accession>A0A2V2LJM8</accession>
<dbReference type="InterPro" id="IPR005950">
    <property type="entry name" value="ModA"/>
</dbReference>
<feature type="binding site" evidence="6">
    <location>
        <position position="165"/>
    </location>
    <ligand>
        <name>molybdate</name>
        <dbReference type="ChEBI" id="CHEBI:36264"/>
    </ligand>
</feature>
<reference evidence="8 9" key="1">
    <citation type="submission" date="2018-05" db="EMBL/GenBank/DDBJ databases">
        <title>Rhodobacteraceae gen. nov., sp. nov. isolated from sea water.</title>
        <authorList>
            <person name="Ren Y."/>
        </authorList>
    </citation>
    <scope>NUCLEOTIDE SEQUENCE [LARGE SCALE GENOMIC DNA]</scope>
    <source>
        <strain evidence="8 9">TG-679</strain>
    </source>
</reference>
<dbReference type="GO" id="GO:0030973">
    <property type="term" value="F:molybdate ion binding"/>
    <property type="evidence" value="ECO:0007669"/>
    <property type="project" value="TreeGrafter"/>
</dbReference>
<feature type="binding site" evidence="6">
    <location>
        <position position="51"/>
    </location>
    <ligand>
        <name>molybdate</name>
        <dbReference type="ChEBI" id="CHEBI:36264"/>
    </ligand>
</feature>
<feature type="signal peptide" evidence="7">
    <location>
        <begin position="1"/>
        <end position="27"/>
    </location>
</feature>
<organism evidence="8 9">
    <name type="scientific">Meridianimarinicoccus roseus</name>
    <dbReference type="NCBI Taxonomy" id="2072018"/>
    <lineage>
        <taxon>Bacteria</taxon>
        <taxon>Pseudomonadati</taxon>
        <taxon>Pseudomonadota</taxon>
        <taxon>Alphaproteobacteria</taxon>
        <taxon>Rhodobacterales</taxon>
        <taxon>Paracoccaceae</taxon>
        <taxon>Meridianimarinicoccus</taxon>
    </lineage>
</organism>
<dbReference type="AlphaFoldDB" id="A0A2V2LJM8"/>
<feature type="binding site" evidence="6">
    <location>
        <position position="78"/>
    </location>
    <ligand>
        <name>molybdate</name>
        <dbReference type="ChEBI" id="CHEBI:36264"/>
    </ligand>
</feature>
<protein>
    <submittedName>
        <fullName evidence="8">Molybdate ABC transporter substrate-binding protein</fullName>
    </submittedName>
</protein>
<evidence type="ECO:0000313" key="8">
    <source>
        <dbReference type="EMBL" id="PWR02549.1"/>
    </source>
</evidence>
<evidence type="ECO:0000256" key="7">
    <source>
        <dbReference type="SAM" id="SignalP"/>
    </source>
</evidence>
<keyword evidence="4 7" id="KW-0732">Signal</keyword>
<dbReference type="GO" id="GO:1901359">
    <property type="term" value="F:tungstate binding"/>
    <property type="evidence" value="ECO:0007669"/>
    <property type="project" value="UniProtKB-ARBA"/>
</dbReference>
<evidence type="ECO:0000256" key="2">
    <source>
        <dbReference type="ARBA" id="ARBA00022505"/>
    </source>
</evidence>
<dbReference type="GO" id="GO:0015689">
    <property type="term" value="P:molybdate ion transport"/>
    <property type="evidence" value="ECO:0007669"/>
    <property type="project" value="InterPro"/>
</dbReference>
<evidence type="ECO:0000256" key="5">
    <source>
        <dbReference type="ARBA" id="ARBA00062515"/>
    </source>
</evidence>
<dbReference type="InterPro" id="IPR050682">
    <property type="entry name" value="ModA/WtpA"/>
</dbReference>
<proteinExistence type="inferred from homology"/>
<dbReference type="GO" id="GO:0030288">
    <property type="term" value="C:outer membrane-bounded periplasmic space"/>
    <property type="evidence" value="ECO:0007669"/>
    <property type="project" value="TreeGrafter"/>
</dbReference>
<comment type="similarity">
    <text evidence="1">Belongs to the bacterial solute-binding protein ModA family.</text>
</comment>
<dbReference type="SUPFAM" id="SSF53850">
    <property type="entry name" value="Periplasmic binding protein-like II"/>
    <property type="match status" value="1"/>
</dbReference>
<keyword evidence="3 6" id="KW-0479">Metal-binding</keyword>
<dbReference type="OrthoDB" id="9785015at2"/>
<comment type="caution">
    <text evidence="8">The sequence shown here is derived from an EMBL/GenBank/DDBJ whole genome shotgun (WGS) entry which is preliminary data.</text>
</comment>
<sequence length="276" mass="28292">MRRPRRLPRIPGCASLRAFLGALAVWAGVLSSSAVAQSADAAQLTVFAAASMGDVMRDLAPLWKAQGGDAFRTSLAGSSVLARQIQQGAPADVFISANAAWMDLLERDGVILPDTRSDLAANTLVLIARDPKAAPIAPGQDLAAQIDKRLGNGRLAMALVDAVPAGIYGKAALETLGAWPGLAPRIAQADNVRAALALVASGEAPLGIVYATDALAEPRVRVIASFPPGTHPPIRYPVAAVAGGHDAAAGAFLAFLRSPGAAGVLRAHGFLPAPER</sequence>
<dbReference type="PANTHER" id="PTHR30632:SF17">
    <property type="entry name" value="MOLYBDATE-BINDING PROTEIN MODA"/>
    <property type="match status" value="1"/>
</dbReference>
<evidence type="ECO:0000256" key="4">
    <source>
        <dbReference type="ARBA" id="ARBA00022729"/>
    </source>
</evidence>
<dbReference type="NCBIfam" id="TIGR01256">
    <property type="entry name" value="modA"/>
    <property type="match status" value="1"/>
</dbReference>
<dbReference type="EMBL" id="QGKU01000034">
    <property type="protein sequence ID" value="PWR02549.1"/>
    <property type="molecule type" value="Genomic_DNA"/>
</dbReference>
<dbReference type="FunFam" id="3.40.190.10:FF:000035">
    <property type="entry name" value="Molybdate ABC transporter substrate-binding protein"/>
    <property type="match status" value="1"/>
</dbReference>